<evidence type="ECO:0000256" key="2">
    <source>
        <dbReference type="HAMAP-Rule" id="MF_00457"/>
    </source>
</evidence>
<dbReference type="SMART" id="SM00849">
    <property type="entry name" value="Lactamase_B"/>
    <property type="match status" value="1"/>
</dbReference>
<dbReference type="InterPro" id="IPR022877">
    <property type="entry name" value="UPF0173"/>
</dbReference>
<dbReference type="GO" id="GO:0016787">
    <property type="term" value="F:hydrolase activity"/>
    <property type="evidence" value="ECO:0007669"/>
    <property type="project" value="UniProtKB-KW"/>
</dbReference>
<dbReference type="NCBIfam" id="NF001911">
    <property type="entry name" value="PRK00685.1"/>
    <property type="match status" value="1"/>
</dbReference>
<evidence type="ECO:0000313" key="5">
    <source>
        <dbReference type="Proteomes" id="UP001165653"/>
    </source>
</evidence>
<comment type="caution">
    <text evidence="4">The sequence shown here is derived from an EMBL/GenBank/DDBJ whole genome shotgun (WGS) entry which is preliminary data.</text>
</comment>
<proteinExistence type="inferred from homology"/>
<comment type="similarity">
    <text evidence="2">Belongs to the UPF0173 family.</text>
</comment>
<organism evidence="4 5">
    <name type="scientific">Luteolibacter rhizosphaerae</name>
    <dbReference type="NCBI Taxonomy" id="2989719"/>
    <lineage>
        <taxon>Bacteria</taxon>
        <taxon>Pseudomonadati</taxon>
        <taxon>Verrucomicrobiota</taxon>
        <taxon>Verrucomicrobiia</taxon>
        <taxon>Verrucomicrobiales</taxon>
        <taxon>Verrucomicrobiaceae</taxon>
        <taxon>Luteolibacter</taxon>
    </lineage>
</organism>
<feature type="domain" description="Metallo-beta-lactamase" evidence="3">
    <location>
        <begin position="7"/>
        <end position="191"/>
    </location>
</feature>
<sequence length="227" mass="24223">MKLTYYGHSCFSVELADGTKLLFDPFITANELAKDIDIEAIQGDYVLLTHGHFDHMADAESVLQRTGAKLIANFEIVSWYNGKGISNAHPLNAGGAFHFPFGRVKGVNAIHSSVLPDGTYGGGPMGFIVESGGASFYVSGDTALTMDMKIIGEQHQLEFAVLCIGDNFTMGAEDAALAANWTGARTVIGVHYDTFPPIKLDKTAAHAAFTAKGVELLLPRIGETIGV</sequence>
<dbReference type="PANTHER" id="PTHR43546">
    <property type="entry name" value="UPF0173 METAL-DEPENDENT HYDROLASE MJ1163-RELATED"/>
    <property type="match status" value="1"/>
</dbReference>
<dbReference type="InterPro" id="IPR001279">
    <property type="entry name" value="Metallo-B-lactamas"/>
</dbReference>
<dbReference type="InterPro" id="IPR036866">
    <property type="entry name" value="RibonucZ/Hydroxyglut_hydro"/>
</dbReference>
<reference evidence="4" key="1">
    <citation type="submission" date="2022-10" db="EMBL/GenBank/DDBJ databases">
        <title>Luteolibacter sp. GHJ8, whole genome shotgun sequencing project.</title>
        <authorList>
            <person name="Zhao G."/>
            <person name="Shen L."/>
        </authorList>
    </citation>
    <scope>NUCLEOTIDE SEQUENCE</scope>
    <source>
        <strain evidence="4">GHJ8</strain>
    </source>
</reference>
<dbReference type="Proteomes" id="UP001165653">
    <property type="component" value="Unassembled WGS sequence"/>
</dbReference>
<dbReference type="Pfam" id="PF13483">
    <property type="entry name" value="Lactamase_B_3"/>
    <property type="match status" value="1"/>
</dbReference>
<dbReference type="Gene3D" id="3.60.15.10">
    <property type="entry name" value="Ribonuclease Z/Hydroxyacylglutathione hydrolase-like"/>
    <property type="match status" value="1"/>
</dbReference>
<protein>
    <recommendedName>
        <fullName evidence="2">UPF0173 metal-dependent hydrolase OJ996_02520</fullName>
    </recommendedName>
</protein>
<dbReference type="RefSeq" id="WP_264510809.1">
    <property type="nucleotide sequence ID" value="NZ_JAPDDR010000001.1"/>
</dbReference>
<accession>A0ABT3FYN2</accession>
<keyword evidence="5" id="KW-1185">Reference proteome</keyword>
<evidence type="ECO:0000313" key="4">
    <source>
        <dbReference type="EMBL" id="MCW1912429.1"/>
    </source>
</evidence>
<gene>
    <name evidence="4" type="ORF">OJ996_02520</name>
</gene>
<dbReference type="HAMAP" id="MF_00457">
    <property type="entry name" value="UPF0173"/>
    <property type="match status" value="1"/>
</dbReference>
<dbReference type="SUPFAM" id="SSF56281">
    <property type="entry name" value="Metallo-hydrolase/oxidoreductase"/>
    <property type="match status" value="1"/>
</dbReference>
<name>A0ABT3FYN2_9BACT</name>
<evidence type="ECO:0000256" key="1">
    <source>
        <dbReference type="ARBA" id="ARBA00022801"/>
    </source>
</evidence>
<dbReference type="InterPro" id="IPR050114">
    <property type="entry name" value="UPF0173_UPF0282_UlaG_hydrolase"/>
</dbReference>
<keyword evidence="1 2" id="KW-0378">Hydrolase</keyword>
<dbReference type="EMBL" id="JAPDDR010000001">
    <property type="protein sequence ID" value="MCW1912429.1"/>
    <property type="molecule type" value="Genomic_DNA"/>
</dbReference>
<dbReference type="PANTHER" id="PTHR43546:SF3">
    <property type="entry name" value="UPF0173 METAL-DEPENDENT HYDROLASE MJ1163"/>
    <property type="match status" value="1"/>
</dbReference>
<evidence type="ECO:0000259" key="3">
    <source>
        <dbReference type="SMART" id="SM00849"/>
    </source>
</evidence>